<comment type="caution">
    <text evidence="1">The sequence shown here is derived from an EMBL/GenBank/DDBJ whole genome shotgun (WGS) entry which is preliminary data.</text>
</comment>
<protein>
    <submittedName>
        <fullName evidence="1">Uncharacterized protein</fullName>
    </submittedName>
</protein>
<gene>
    <name evidence="1" type="ORF">QBC38DRAFT_485722</name>
</gene>
<dbReference type="GO" id="GO:0031390">
    <property type="term" value="C:Ctf18 RFC-like complex"/>
    <property type="evidence" value="ECO:0007669"/>
    <property type="project" value="InterPro"/>
</dbReference>
<dbReference type="EMBL" id="MU865396">
    <property type="protein sequence ID" value="KAK4224333.1"/>
    <property type="molecule type" value="Genomic_DNA"/>
</dbReference>
<organism evidence="1 2">
    <name type="scientific">Podospora fimiseda</name>
    <dbReference type="NCBI Taxonomy" id="252190"/>
    <lineage>
        <taxon>Eukaryota</taxon>
        <taxon>Fungi</taxon>
        <taxon>Dikarya</taxon>
        <taxon>Ascomycota</taxon>
        <taxon>Pezizomycotina</taxon>
        <taxon>Sordariomycetes</taxon>
        <taxon>Sordariomycetidae</taxon>
        <taxon>Sordariales</taxon>
        <taxon>Podosporaceae</taxon>
        <taxon>Podospora</taxon>
    </lineage>
</organism>
<proteinExistence type="predicted"/>
<dbReference type="AlphaFoldDB" id="A0AAN7BJC5"/>
<keyword evidence="2" id="KW-1185">Reference proteome</keyword>
<evidence type="ECO:0000313" key="2">
    <source>
        <dbReference type="Proteomes" id="UP001301958"/>
    </source>
</evidence>
<sequence length="122" mass="13325">MPTSIPLTHTPPNHLYKLVELPSDLLTLLESENPPTLKITFSAVLVTPKSSYSLRQKNTSNALILLGLKEEGEVTTLGTLHETVELVPMVVQAGDDDQSSVAAQAPKVVKGKWHEKFGRGRK</sequence>
<accession>A0AAN7BJC5</accession>
<name>A0AAN7BJC5_9PEZI</name>
<dbReference type="Proteomes" id="UP001301958">
    <property type="component" value="Unassembled WGS sequence"/>
</dbReference>
<evidence type="ECO:0000313" key="1">
    <source>
        <dbReference type="EMBL" id="KAK4224333.1"/>
    </source>
</evidence>
<reference evidence="1" key="2">
    <citation type="submission" date="2023-05" db="EMBL/GenBank/DDBJ databases">
        <authorList>
            <consortium name="Lawrence Berkeley National Laboratory"/>
            <person name="Steindorff A."/>
            <person name="Hensen N."/>
            <person name="Bonometti L."/>
            <person name="Westerberg I."/>
            <person name="Brannstrom I.O."/>
            <person name="Guillou S."/>
            <person name="Cros-Aarteil S."/>
            <person name="Calhoun S."/>
            <person name="Haridas S."/>
            <person name="Kuo A."/>
            <person name="Mondo S."/>
            <person name="Pangilinan J."/>
            <person name="Riley R."/>
            <person name="Labutti K."/>
            <person name="Andreopoulos B."/>
            <person name="Lipzen A."/>
            <person name="Chen C."/>
            <person name="Yanf M."/>
            <person name="Daum C."/>
            <person name="Ng V."/>
            <person name="Clum A."/>
            <person name="Ohm R."/>
            <person name="Martin F."/>
            <person name="Silar P."/>
            <person name="Natvig D."/>
            <person name="Lalanne C."/>
            <person name="Gautier V."/>
            <person name="Ament-Velasquez S.L."/>
            <person name="Kruys A."/>
            <person name="Hutchinson M.I."/>
            <person name="Powell A.J."/>
            <person name="Barry K."/>
            <person name="Miller A.N."/>
            <person name="Grigoriev I.V."/>
            <person name="Debuchy R."/>
            <person name="Gladieux P."/>
            <person name="Thoren M.H."/>
            <person name="Johannesson H."/>
        </authorList>
    </citation>
    <scope>NUCLEOTIDE SEQUENCE</scope>
    <source>
        <strain evidence="1">CBS 990.96</strain>
    </source>
</reference>
<dbReference type="GO" id="GO:0007064">
    <property type="term" value="P:mitotic sister chromatid cohesion"/>
    <property type="evidence" value="ECO:0007669"/>
    <property type="project" value="InterPro"/>
</dbReference>
<reference evidence="1" key="1">
    <citation type="journal article" date="2023" name="Mol. Phylogenet. Evol.">
        <title>Genome-scale phylogeny and comparative genomics of the fungal order Sordariales.</title>
        <authorList>
            <person name="Hensen N."/>
            <person name="Bonometti L."/>
            <person name="Westerberg I."/>
            <person name="Brannstrom I.O."/>
            <person name="Guillou S."/>
            <person name="Cros-Aarteil S."/>
            <person name="Calhoun S."/>
            <person name="Haridas S."/>
            <person name="Kuo A."/>
            <person name="Mondo S."/>
            <person name="Pangilinan J."/>
            <person name="Riley R."/>
            <person name="LaButti K."/>
            <person name="Andreopoulos B."/>
            <person name="Lipzen A."/>
            <person name="Chen C."/>
            <person name="Yan M."/>
            <person name="Daum C."/>
            <person name="Ng V."/>
            <person name="Clum A."/>
            <person name="Steindorff A."/>
            <person name="Ohm R.A."/>
            <person name="Martin F."/>
            <person name="Silar P."/>
            <person name="Natvig D.O."/>
            <person name="Lalanne C."/>
            <person name="Gautier V."/>
            <person name="Ament-Velasquez S.L."/>
            <person name="Kruys A."/>
            <person name="Hutchinson M.I."/>
            <person name="Powell A.J."/>
            <person name="Barry K."/>
            <person name="Miller A.N."/>
            <person name="Grigoriev I.V."/>
            <person name="Debuchy R."/>
            <person name="Gladieux P."/>
            <person name="Hiltunen Thoren M."/>
            <person name="Johannesson H."/>
        </authorList>
    </citation>
    <scope>NUCLEOTIDE SEQUENCE</scope>
    <source>
        <strain evidence="1">CBS 990.96</strain>
    </source>
</reference>
<dbReference type="InterPro" id="IPR019128">
    <property type="entry name" value="Dcc1"/>
</dbReference>
<dbReference type="Pfam" id="PF09724">
    <property type="entry name" value="Dcc1"/>
    <property type="match status" value="1"/>
</dbReference>